<dbReference type="AlphaFoldDB" id="A0A8J3JT07"/>
<accession>A0A8J3JT07</accession>
<reference evidence="1 2" key="1">
    <citation type="submission" date="2021-01" db="EMBL/GenBank/DDBJ databases">
        <title>Whole genome shotgun sequence of Catellatospora bangladeshensis NBRC 107357.</title>
        <authorList>
            <person name="Komaki H."/>
            <person name="Tamura T."/>
        </authorList>
    </citation>
    <scope>NUCLEOTIDE SEQUENCE [LARGE SCALE GENOMIC DNA]</scope>
    <source>
        <strain evidence="1 2">NBRC 107357</strain>
    </source>
</reference>
<evidence type="ECO:0000313" key="1">
    <source>
        <dbReference type="EMBL" id="GIF86491.1"/>
    </source>
</evidence>
<evidence type="ECO:0000313" key="2">
    <source>
        <dbReference type="Proteomes" id="UP000601223"/>
    </source>
</evidence>
<name>A0A8J3JT07_9ACTN</name>
<protein>
    <submittedName>
        <fullName evidence="1">Uncharacterized protein</fullName>
    </submittedName>
</protein>
<dbReference type="RefSeq" id="WP_203757539.1">
    <property type="nucleotide sequence ID" value="NZ_BONF01000075.1"/>
</dbReference>
<proteinExistence type="predicted"/>
<organism evidence="1 2">
    <name type="scientific">Catellatospora bangladeshensis</name>
    <dbReference type="NCBI Taxonomy" id="310355"/>
    <lineage>
        <taxon>Bacteria</taxon>
        <taxon>Bacillati</taxon>
        <taxon>Actinomycetota</taxon>
        <taxon>Actinomycetes</taxon>
        <taxon>Micromonosporales</taxon>
        <taxon>Micromonosporaceae</taxon>
        <taxon>Catellatospora</taxon>
    </lineage>
</organism>
<gene>
    <name evidence="1" type="ORF">Cba03nite_78400</name>
</gene>
<dbReference type="Proteomes" id="UP000601223">
    <property type="component" value="Unassembled WGS sequence"/>
</dbReference>
<keyword evidence="2" id="KW-1185">Reference proteome</keyword>
<comment type="caution">
    <text evidence="1">The sequence shown here is derived from an EMBL/GenBank/DDBJ whole genome shotgun (WGS) entry which is preliminary data.</text>
</comment>
<dbReference type="EMBL" id="BONF01000075">
    <property type="protein sequence ID" value="GIF86491.1"/>
    <property type="molecule type" value="Genomic_DNA"/>
</dbReference>
<sequence length="83" mass="9399">MSEQPCGQCPVLHAEISRQAAVIARLNTWIAWLRERLGGLRAAVSAAEALMREQAEQPTMPRSRLLTQLHERLINALIDVERR</sequence>